<reference evidence="3" key="1">
    <citation type="submission" date="2017-09" db="EMBL/GenBank/DDBJ databases">
        <authorList>
            <person name="Regsiter A."/>
            <person name="William W."/>
        </authorList>
    </citation>
    <scope>NUCLEOTIDE SEQUENCE [LARGE SCALE GENOMIC DNA]</scope>
    <source>
        <strain evidence="3">500-1</strain>
    </source>
</reference>
<dbReference type="Proteomes" id="UP000219215">
    <property type="component" value="Chromosome DPRO"/>
</dbReference>
<sequence>MKRKKSTTPNWVYINAIDKDPRPKAAHKALLHAIRSFRNNDTGECYPAISSIAERAGMSIRSVHGLLAELKEWDFVKWRAHPNGSNAYTLYPTPAKFAYKQYSDERPATGRIVPHFDGKLVDKAHLLDHTEWSRNIDRVQAESSAQNTGYTQQQLESGFNSGPGYLEGIPF</sequence>
<proteinExistence type="predicted"/>
<name>A0A2C8FFG6_9BACT</name>
<dbReference type="InterPro" id="IPR036390">
    <property type="entry name" value="WH_DNA-bd_sf"/>
</dbReference>
<dbReference type="InterPro" id="IPR036388">
    <property type="entry name" value="WH-like_DNA-bd_sf"/>
</dbReference>
<dbReference type="Pfam" id="PF13730">
    <property type="entry name" value="HTH_36"/>
    <property type="match status" value="1"/>
</dbReference>
<protein>
    <recommendedName>
        <fullName evidence="4">Helix-turn-helix domain-containing protein</fullName>
    </recommendedName>
</protein>
<organism evidence="2 3">
    <name type="scientific">Pseudodesulfovibrio profundus</name>
    <dbReference type="NCBI Taxonomy" id="57320"/>
    <lineage>
        <taxon>Bacteria</taxon>
        <taxon>Pseudomonadati</taxon>
        <taxon>Thermodesulfobacteriota</taxon>
        <taxon>Desulfovibrionia</taxon>
        <taxon>Desulfovibrionales</taxon>
        <taxon>Desulfovibrionaceae</taxon>
    </lineage>
</organism>
<dbReference type="OrthoDB" id="5048391at2"/>
<dbReference type="AlphaFoldDB" id="A0A2C8FFG6"/>
<keyword evidence="3" id="KW-1185">Reference proteome</keyword>
<evidence type="ECO:0000313" key="2">
    <source>
        <dbReference type="EMBL" id="SOB60628.1"/>
    </source>
</evidence>
<feature type="compositionally biased region" description="Polar residues" evidence="1">
    <location>
        <begin position="143"/>
        <end position="160"/>
    </location>
</feature>
<dbReference type="EMBL" id="LT907975">
    <property type="protein sequence ID" value="SOB60628.1"/>
    <property type="molecule type" value="Genomic_DNA"/>
</dbReference>
<evidence type="ECO:0000313" key="3">
    <source>
        <dbReference type="Proteomes" id="UP000219215"/>
    </source>
</evidence>
<dbReference type="KEGG" id="pprf:DPRO_3712"/>
<dbReference type="Gene3D" id="1.10.10.10">
    <property type="entry name" value="Winged helix-like DNA-binding domain superfamily/Winged helix DNA-binding domain"/>
    <property type="match status" value="1"/>
</dbReference>
<evidence type="ECO:0000256" key="1">
    <source>
        <dbReference type="SAM" id="MobiDB-lite"/>
    </source>
</evidence>
<dbReference type="SUPFAM" id="SSF46785">
    <property type="entry name" value="Winged helix' DNA-binding domain"/>
    <property type="match status" value="1"/>
</dbReference>
<feature type="region of interest" description="Disordered" evidence="1">
    <location>
        <begin position="143"/>
        <end position="171"/>
    </location>
</feature>
<gene>
    <name evidence="2" type="ORF">DPRO_3712</name>
</gene>
<dbReference type="RefSeq" id="WP_097013328.1">
    <property type="nucleotide sequence ID" value="NZ_LT907975.1"/>
</dbReference>
<accession>A0A2C8FFG6</accession>
<evidence type="ECO:0008006" key="4">
    <source>
        <dbReference type="Google" id="ProtNLM"/>
    </source>
</evidence>